<evidence type="ECO:0000259" key="2">
    <source>
        <dbReference type="SMART" id="SM01070"/>
    </source>
</evidence>
<feature type="compositionally biased region" description="Polar residues" evidence="1">
    <location>
        <begin position="268"/>
        <end position="277"/>
    </location>
</feature>
<dbReference type="Pfam" id="PF08565">
    <property type="entry name" value="CDC37_M"/>
    <property type="match status" value="1"/>
</dbReference>
<proteinExistence type="predicted"/>
<dbReference type="Proteomes" id="UP000242525">
    <property type="component" value="Unassembled WGS sequence"/>
</dbReference>
<sequence>MRTDELSAPTAPQTFEALRADVNRLKALLEVNIEIAARLDRLVKAVKLDQTKYLGDVDLCLEVAKGTSTKERSTTSPTAPTYHDLVENIIVKAMTLAATQPDSASEAATFLQQLQAELDGLLKQIAPDRAKFRSQLAFLRVLHQFHVELTPGVREFSEIPVGDLRAARAYLDAHPEVLTSEAQAALVARAYEAELLGDSASVARIAQALSVAAPYANDKMEQLLADTTGRAGSSARENYQMEYDFFINHLKSRCDKLKQEAATGGDSAPQTSPWNGS</sequence>
<organism evidence="3 4">
    <name type="scientific">Geotrichum candidum</name>
    <name type="common">Oospora lactis</name>
    <name type="synonym">Dipodascus geotrichum</name>
    <dbReference type="NCBI Taxonomy" id="1173061"/>
    <lineage>
        <taxon>Eukaryota</taxon>
        <taxon>Fungi</taxon>
        <taxon>Dikarya</taxon>
        <taxon>Ascomycota</taxon>
        <taxon>Saccharomycotina</taxon>
        <taxon>Dipodascomycetes</taxon>
        <taxon>Dipodascales</taxon>
        <taxon>Dipodascaceae</taxon>
        <taxon>Geotrichum</taxon>
    </lineage>
</organism>
<accession>A0A0J9XAF3</accession>
<evidence type="ECO:0000313" key="4">
    <source>
        <dbReference type="Proteomes" id="UP000242525"/>
    </source>
</evidence>
<feature type="region of interest" description="Disordered" evidence="1">
    <location>
        <begin position="258"/>
        <end position="277"/>
    </location>
</feature>
<gene>
    <name evidence="3" type="ORF">BN980_GECA06s05114g</name>
</gene>
<dbReference type="OrthoDB" id="10426939at2759"/>
<evidence type="ECO:0000313" key="3">
    <source>
        <dbReference type="EMBL" id="CDO54131.1"/>
    </source>
</evidence>
<reference evidence="3" key="1">
    <citation type="submission" date="2014-03" db="EMBL/GenBank/DDBJ databases">
        <authorList>
            <person name="Casaregola S."/>
        </authorList>
    </citation>
    <scope>NUCLEOTIDE SEQUENCE [LARGE SCALE GENOMIC DNA]</scope>
    <source>
        <strain evidence="3">CLIB 918</strain>
    </source>
</reference>
<evidence type="ECO:0000256" key="1">
    <source>
        <dbReference type="SAM" id="MobiDB-lite"/>
    </source>
</evidence>
<keyword evidence="4" id="KW-1185">Reference proteome</keyword>
<dbReference type="SMART" id="SM01070">
    <property type="entry name" value="CDC37_M"/>
    <property type="match status" value="1"/>
</dbReference>
<dbReference type="Gene3D" id="1.20.58.610">
    <property type="entry name" value="Cdc37, Hsp90 binding domain"/>
    <property type="match status" value="1"/>
</dbReference>
<comment type="caution">
    <text evidence="3">The sequence shown here is derived from an EMBL/GenBank/DDBJ whole genome shotgun (WGS) entry which is preliminary data.</text>
</comment>
<dbReference type="EMBL" id="CCBN010000006">
    <property type="protein sequence ID" value="CDO54131.1"/>
    <property type="molecule type" value="Genomic_DNA"/>
</dbReference>
<name>A0A0J9XAF3_GEOCN</name>
<dbReference type="SUPFAM" id="SSF101391">
    <property type="entry name" value="Hsp90 co-chaperone CDC37"/>
    <property type="match status" value="1"/>
</dbReference>
<feature type="domain" description="Cdc37 Hsp90 binding" evidence="2">
    <location>
        <begin position="130"/>
        <end position="265"/>
    </location>
</feature>
<protein>
    <recommendedName>
        <fullName evidence="2">Cdc37 Hsp90 binding domain-containing protein</fullName>
    </recommendedName>
</protein>
<dbReference type="AlphaFoldDB" id="A0A0J9XAF3"/>
<dbReference type="InterPro" id="IPR038189">
    <property type="entry name" value="Cdc37_Hsp90-bd_sf"/>
</dbReference>
<dbReference type="InterPro" id="IPR013874">
    <property type="entry name" value="Cdc37_Hsp90-bd"/>
</dbReference>